<dbReference type="AlphaFoldDB" id="A0A172Y8V8"/>
<dbReference type="RefSeq" id="WP_025978034.1">
    <property type="nucleotide sequence ID" value="NZ_CP015614.1"/>
</dbReference>
<keyword evidence="2" id="KW-1133">Transmembrane helix</keyword>
<keyword evidence="2" id="KW-0812">Transmembrane</keyword>
<accession>A0A172Y8V8</accession>
<keyword evidence="5" id="KW-1185">Reference proteome</keyword>
<dbReference type="STRING" id="588932.DA69_13350"/>
<dbReference type="KEGG" id="bne:DA69_13350"/>
<feature type="transmembrane region" description="Helical" evidence="2">
    <location>
        <begin position="21"/>
        <end position="42"/>
    </location>
</feature>
<keyword evidence="2" id="KW-0472">Membrane</keyword>
<evidence type="ECO:0000313" key="5">
    <source>
        <dbReference type="Proteomes" id="UP000077603"/>
    </source>
</evidence>
<dbReference type="InterPro" id="IPR012495">
    <property type="entry name" value="TadE-like_dom"/>
</dbReference>
<dbReference type="EMBL" id="CP015614">
    <property type="protein sequence ID" value="ANF55640.1"/>
    <property type="molecule type" value="Genomic_DNA"/>
</dbReference>
<evidence type="ECO:0000259" key="3">
    <source>
        <dbReference type="Pfam" id="PF07811"/>
    </source>
</evidence>
<evidence type="ECO:0000256" key="1">
    <source>
        <dbReference type="SAM" id="MobiDB-lite"/>
    </source>
</evidence>
<organism evidence="4 5">
    <name type="scientific">Brevundimonas naejangsanensis</name>
    <dbReference type="NCBI Taxonomy" id="588932"/>
    <lineage>
        <taxon>Bacteria</taxon>
        <taxon>Pseudomonadati</taxon>
        <taxon>Pseudomonadota</taxon>
        <taxon>Alphaproteobacteria</taxon>
        <taxon>Caulobacterales</taxon>
        <taxon>Caulobacteraceae</taxon>
        <taxon>Brevundimonas</taxon>
    </lineage>
</organism>
<protein>
    <submittedName>
        <fullName evidence="4">Pilus assembly protein TadE</fullName>
    </submittedName>
</protein>
<name>A0A172Y8V8_9CAUL</name>
<dbReference type="Pfam" id="PF07811">
    <property type="entry name" value="TadE"/>
    <property type="match status" value="1"/>
</dbReference>
<evidence type="ECO:0000313" key="4">
    <source>
        <dbReference type="EMBL" id="ANF55640.1"/>
    </source>
</evidence>
<dbReference type="Proteomes" id="UP000077603">
    <property type="component" value="Chromosome"/>
</dbReference>
<proteinExistence type="predicted"/>
<gene>
    <name evidence="4" type="ORF">DA69_13350</name>
</gene>
<dbReference type="OrthoDB" id="7990385at2"/>
<dbReference type="eggNOG" id="COG4961">
    <property type="taxonomic scope" value="Bacteria"/>
</dbReference>
<feature type="domain" description="TadE-like" evidence="3">
    <location>
        <begin position="13"/>
        <end position="55"/>
    </location>
</feature>
<sequence>MARRPHDRKRREGSNAIEFGLVALPFFLLLFGILEIGLMLLVDALVETAASDAARQVRTGQAQTQELTPEQFKDKFCAEMSMFSGDCGRRAFIDVRVLDDFSLTDPSKAPPDPTSGDQFDPTGLKFEPGGPGQRVLVRVWYEQPIVTPMIAQAVARTKDGRVMLTTTLAFRNEPYQ</sequence>
<evidence type="ECO:0000256" key="2">
    <source>
        <dbReference type="SAM" id="Phobius"/>
    </source>
</evidence>
<reference evidence="4 5" key="1">
    <citation type="journal article" date="2014" name="Genome Announc.">
        <title>Genome Sequence of a Promising Hydrogen-Producing Facultative Anaerobic Bacterium, Brevundimonas naejangsanensis Strain B1.</title>
        <authorList>
            <person name="Su H."/>
            <person name="Zhang T."/>
            <person name="Bao M."/>
            <person name="Jiang Y."/>
            <person name="Wang Y."/>
            <person name="Tan T."/>
        </authorList>
    </citation>
    <scope>NUCLEOTIDE SEQUENCE [LARGE SCALE GENOMIC DNA]</scope>
    <source>
        <strain evidence="4 5">B1</strain>
    </source>
</reference>
<feature type="region of interest" description="Disordered" evidence="1">
    <location>
        <begin position="104"/>
        <end position="129"/>
    </location>
</feature>